<accession>A0A8H7RZ44</accession>
<evidence type="ECO:0000313" key="2">
    <source>
        <dbReference type="Proteomes" id="UP000646827"/>
    </source>
</evidence>
<proteinExistence type="predicted"/>
<dbReference type="Proteomes" id="UP000646827">
    <property type="component" value="Unassembled WGS sequence"/>
</dbReference>
<protein>
    <submittedName>
        <fullName evidence="1">Uncharacterized protein</fullName>
    </submittedName>
</protein>
<comment type="caution">
    <text evidence="1">The sequence shown here is derived from an EMBL/GenBank/DDBJ whole genome shotgun (WGS) entry which is preliminary data.</text>
</comment>
<dbReference type="EMBL" id="JAEPRB010000190">
    <property type="protein sequence ID" value="KAG2219213.1"/>
    <property type="molecule type" value="Genomic_DNA"/>
</dbReference>
<dbReference type="AlphaFoldDB" id="A0A8H7RZ44"/>
<organism evidence="1 2">
    <name type="scientific">Circinella minor</name>
    <dbReference type="NCBI Taxonomy" id="1195481"/>
    <lineage>
        <taxon>Eukaryota</taxon>
        <taxon>Fungi</taxon>
        <taxon>Fungi incertae sedis</taxon>
        <taxon>Mucoromycota</taxon>
        <taxon>Mucoromycotina</taxon>
        <taxon>Mucoromycetes</taxon>
        <taxon>Mucorales</taxon>
        <taxon>Lichtheimiaceae</taxon>
        <taxon>Circinella</taxon>
    </lineage>
</organism>
<gene>
    <name evidence="1" type="ORF">INT45_013079</name>
</gene>
<dbReference type="OrthoDB" id="10302265at2759"/>
<name>A0A8H7RZ44_9FUNG</name>
<sequence>MTTAYKGLKQLNAYVNETDVPSFCEFVQRNAENIMVWSTDKAYMTGKQLYTLWRNRFALSLRAHNKMQLICDSKNQYDKDPWEIILEGTKSLRNSQLETTVNAINNATLATNVALNLLSNTYVAAPSSSDAIEERDIMVDDEISMHSIAHKKL</sequence>
<reference evidence="1 2" key="1">
    <citation type="submission" date="2020-12" db="EMBL/GenBank/DDBJ databases">
        <title>Metabolic potential, ecology and presence of endohyphal bacteria is reflected in genomic diversity of Mucoromycotina.</title>
        <authorList>
            <person name="Muszewska A."/>
            <person name="Okrasinska A."/>
            <person name="Steczkiewicz K."/>
            <person name="Drgas O."/>
            <person name="Orlowska M."/>
            <person name="Perlinska-Lenart U."/>
            <person name="Aleksandrzak-Piekarczyk T."/>
            <person name="Szatraj K."/>
            <person name="Zielenkiewicz U."/>
            <person name="Pilsyk S."/>
            <person name="Malc E."/>
            <person name="Mieczkowski P."/>
            <person name="Kruszewska J.S."/>
            <person name="Biernat P."/>
            <person name="Pawlowska J."/>
        </authorList>
    </citation>
    <scope>NUCLEOTIDE SEQUENCE [LARGE SCALE GENOMIC DNA]</scope>
    <source>
        <strain evidence="1 2">CBS 142.35</strain>
    </source>
</reference>
<keyword evidence="2" id="KW-1185">Reference proteome</keyword>
<evidence type="ECO:0000313" key="1">
    <source>
        <dbReference type="EMBL" id="KAG2219213.1"/>
    </source>
</evidence>